<keyword evidence="3 6" id="KW-0694">RNA-binding</keyword>
<evidence type="ECO:0000256" key="1">
    <source>
        <dbReference type="ARBA" id="ARBA00010254"/>
    </source>
</evidence>
<evidence type="ECO:0000256" key="3">
    <source>
        <dbReference type="ARBA" id="ARBA00022884"/>
    </source>
</evidence>
<comment type="function">
    <text evidence="6">One of the primary rRNA binding proteins, it binds specifically to the 5'-end of 16S ribosomal RNA.</text>
</comment>
<feature type="region of interest" description="Disordered" evidence="8">
    <location>
        <begin position="81"/>
        <end position="101"/>
    </location>
</feature>
<organism evidence="9 10">
    <name type="scientific">candidate division WOR-1 bacterium RIFOXYC2_FULL_41_25</name>
    <dbReference type="NCBI Taxonomy" id="1802586"/>
    <lineage>
        <taxon>Bacteria</taxon>
        <taxon>Bacillati</taxon>
        <taxon>Saganbacteria</taxon>
    </lineage>
</organism>
<evidence type="ECO:0000256" key="6">
    <source>
        <dbReference type="HAMAP-Rule" id="MF_01345"/>
    </source>
</evidence>
<dbReference type="SUPFAM" id="SSF50249">
    <property type="entry name" value="Nucleic acid-binding proteins"/>
    <property type="match status" value="1"/>
</dbReference>
<dbReference type="Proteomes" id="UP000177309">
    <property type="component" value="Unassembled WGS sequence"/>
</dbReference>
<sequence>MRKTKQGVVVSNKMEKTVVVLVERKFPHPFYGKIVSAKTKFKAHDEKNECQIGDVVEISETRPISRDKRWRITKIMGKTVIKKQHLPKTTKKEESGDSATK</sequence>
<protein>
    <recommendedName>
        <fullName evidence="6">Small ribosomal subunit protein uS17</fullName>
    </recommendedName>
</protein>
<accession>A0A1F4TLZ4</accession>
<dbReference type="PANTHER" id="PTHR10744">
    <property type="entry name" value="40S RIBOSOMAL PROTEIN S11 FAMILY MEMBER"/>
    <property type="match status" value="1"/>
</dbReference>
<comment type="caution">
    <text evidence="9">The sequence shown here is derived from an EMBL/GenBank/DDBJ whole genome shotgun (WGS) entry which is preliminary data.</text>
</comment>
<keyword evidence="2 6" id="KW-0699">rRNA-binding</keyword>
<keyword evidence="5 6" id="KW-0687">Ribonucleoprotein</keyword>
<dbReference type="GO" id="GO:0003735">
    <property type="term" value="F:structural constituent of ribosome"/>
    <property type="evidence" value="ECO:0007669"/>
    <property type="project" value="UniProtKB-UniRule"/>
</dbReference>
<dbReference type="InterPro" id="IPR000266">
    <property type="entry name" value="Ribosomal_uS17"/>
</dbReference>
<comment type="similarity">
    <text evidence="1 6 7">Belongs to the universal ribosomal protein uS17 family.</text>
</comment>
<evidence type="ECO:0000313" key="10">
    <source>
        <dbReference type="Proteomes" id="UP000177309"/>
    </source>
</evidence>
<dbReference type="InterPro" id="IPR019979">
    <property type="entry name" value="Ribosomal_uS17_CS"/>
</dbReference>
<dbReference type="EMBL" id="MEUI01000028">
    <property type="protein sequence ID" value="OGC33738.1"/>
    <property type="molecule type" value="Genomic_DNA"/>
</dbReference>
<dbReference type="AlphaFoldDB" id="A0A1F4TLZ4"/>
<dbReference type="Gene3D" id="2.40.50.140">
    <property type="entry name" value="Nucleic acid-binding proteins"/>
    <property type="match status" value="1"/>
</dbReference>
<evidence type="ECO:0000256" key="5">
    <source>
        <dbReference type="ARBA" id="ARBA00023274"/>
    </source>
</evidence>
<dbReference type="PANTHER" id="PTHR10744:SF1">
    <property type="entry name" value="SMALL RIBOSOMAL SUBUNIT PROTEIN US17M"/>
    <property type="match status" value="1"/>
</dbReference>
<evidence type="ECO:0000256" key="8">
    <source>
        <dbReference type="SAM" id="MobiDB-lite"/>
    </source>
</evidence>
<name>A0A1F4TLZ4_UNCSA</name>
<dbReference type="GO" id="GO:0019843">
    <property type="term" value="F:rRNA binding"/>
    <property type="evidence" value="ECO:0007669"/>
    <property type="project" value="UniProtKB-UniRule"/>
</dbReference>
<dbReference type="GO" id="GO:0006412">
    <property type="term" value="P:translation"/>
    <property type="evidence" value="ECO:0007669"/>
    <property type="project" value="UniProtKB-UniRule"/>
</dbReference>
<evidence type="ECO:0000256" key="4">
    <source>
        <dbReference type="ARBA" id="ARBA00022980"/>
    </source>
</evidence>
<dbReference type="HAMAP" id="MF_01345_B">
    <property type="entry name" value="Ribosomal_uS17_B"/>
    <property type="match status" value="1"/>
</dbReference>
<evidence type="ECO:0000313" key="9">
    <source>
        <dbReference type="EMBL" id="OGC33738.1"/>
    </source>
</evidence>
<dbReference type="NCBIfam" id="NF004123">
    <property type="entry name" value="PRK05610.1"/>
    <property type="match status" value="1"/>
</dbReference>
<reference evidence="9 10" key="1">
    <citation type="journal article" date="2016" name="Nat. Commun.">
        <title>Thousands of microbial genomes shed light on interconnected biogeochemical processes in an aquifer system.</title>
        <authorList>
            <person name="Anantharaman K."/>
            <person name="Brown C.T."/>
            <person name="Hug L.A."/>
            <person name="Sharon I."/>
            <person name="Castelle C.J."/>
            <person name="Probst A.J."/>
            <person name="Thomas B.C."/>
            <person name="Singh A."/>
            <person name="Wilkins M.J."/>
            <person name="Karaoz U."/>
            <person name="Brodie E.L."/>
            <person name="Williams K.H."/>
            <person name="Hubbard S.S."/>
            <person name="Banfield J.F."/>
        </authorList>
    </citation>
    <scope>NUCLEOTIDE SEQUENCE [LARGE SCALE GENOMIC DNA]</scope>
</reference>
<feature type="compositionally biased region" description="Basic and acidic residues" evidence="8">
    <location>
        <begin position="90"/>
        <end position="101"/>
    </location>
</feature>
<comment type="subunit">
    <text evidence="6">Part of the 30S ribosomal subunit.</text>
</comment>
<keyword evidence="4 6" id="KW-0689">Ribosomal protein</keyword>
<dbReference type="NCBIfam" id="TIGR03635">
    <property type="entry name" value="uS17_bact"/>
    <property type="match status" value="1"/>
</dbReference>
<dbReference type="GO" id="GO:0022627">
    <property type="term" value="C:cytosolic small ribosomal subunit"/>
    <property type="evidence" value="ECO:0007669"/>
    <property type="project" value="UniProtKB-UniRule"/>
</dbReference>
<dbReference type="InterPro" id="IPR019984">
    <property type="entry name" value="Ribosomal_uS17_bact/chlr"/>
</dbReference>
<evidence type="ECO:0000256" key="7">
    <source>
        <dbReference type="RuleBase" id="RU003872"/>
    </source>
</evidence>
<dbReference type="PRINTS" id="PR00973">
    <property type="entry name" value="RIBOSOMALS17"/>
</dbReference>
<gene>
    <name evidence="6" type="primary">rpsQ</name>
    <name evidence="9" type="ORF">A2462_00475</name>
</gene>
<dbReference type="Pfam" id="PF00366">
    <property type="entry name" value="Ribosomal_S17"/>
    <property type="match status" value="1"/>
</dbReference>
<dbReference type="PROSITE" id="PS00056">
    <property type="entry name" value="RIBOSOMAL_S17"/>
    <property type="match status" value="1"/>
</dbReference>
<evidence type="ECO:0000256" key="2">
    <source>
        <dbReference type="ARBA" id="ARBA00022730"/>
    </source>
</evidence>
<dbReference type="InterPro" id="IPR012340">
    <property type="entry name" value="NA-bd_OB-fold"/>
</dbReference>
<dbReference type="CDD" id="cd00364">
    <property type="entry name" value="Ribosomal_uS17"/>
    <property type="match status" value="1"/>
</dbReference>
<proteinExistence type="inferred from homology"/>